<dbReference type="EMBL" id="AAXW01000012">
    <property type="protein sequence ID" value="EAZ91732.1"/>
    <property type="molecule type" value="Genomic_DNA"/>
</dbReference>
<keyword evidence="1" id="KW-0175">Coiled coil</keyword>
<dbReference type="Gene3D" id="2.40.30.170">
    <property type="match status" value="1"/>
</dbReference>
<dbReference type="Gene3D" id="2.40.420.20">
    <property type="match status" value="1"/>
</dbReference>
<feature type="region of interest" description="Disordered" evidence="2">
    <location>
        <begin position="1"/>
        <end position="21"/>
    </location>
</feature>
<keyword evidence="3" id="KW-0472">Membrane</keyword>
<keyword evidence="3" id="KW-1133">Transmembrane helix</keyword>
<accession>A3IPG7</accession>
<dbReference type="Pfam" id="PF25989">
    <property type="entry name" value="YknX_C"/>
    <property type="match status" value="1"/>
</dbReference>
<organism evidence="6 7">
    <name type="scientific">Crocosphaera chwakensis CCY0110</name>
    <dbReference type="NCBI Taxonomy" id="391612"/>
    <lineage>
        <taxon>Bacteria</taxon>
        <taxon>Bacillati</taxon>
        <taxon>Cyanobacteriota</taxon>
        <taxon>Cyanophyceae</taxon>
        <taxon>Oscillatoriophycideae</taxon>
        <taxon>Chroococcales</taxon>
        <taxon>Aphanothecaceae</taxon>
        <taxon>Crocosphaera</taxon>
        <taxon>Crocosphaera chwakensis</taxon>
    </lineage>
</organism>
<keyword evidence="7" id="KW-1185">Reference proteome</keyword>
<proteinExistence type="predicted"/>
<dbReference type="Proteomes" id="UP000003781">
    <property type="component" value="Unassembled WGS sequence"/>
</dbReference>
<evidence type="ECO:0000256" key="1">
    <source>
        <dbReference type="SAM" id="Coils"/>
    </source>
</evidence>
<dbReference type="GO" id="GO:0015562">
    <property type="term" value="F:efflux transmembrane transporter activity"/>
    <property type="evidence" value="ECO:0007669"/>
    <property type="project" value="TreeGrafter"/>
</dbReference>
<feature type="domain" description="YknX-like C-terminal permuted SH3-like" evidence="5">
    <location>
        <begin position="448"/>
        <end position="518"/>
    </location>
</feature>
<evidence type="ECO:0000256" key="2">
    <source>
        <dbReference type="SAM" id="MobiDB-lite"/>
    </source>
</evidence>
<dbReference type="eggNOG" id="COG0845">
    <property type="taxonomic scope" value="Bacteria"/>
</dbReference>
<evidence type="ECO:0000259" key="5">
    <source>
        <dbReference type="Pfam" id="PF25989"/>
    </source>
</evidence>
<dbReference type="Pfam" id="PF25876">
    <property type="entry name" value="HH_MFP_RND"/>
    <property type="match status" value="1"/>
</dbReference>
<dbReference type="InterPro" id="IPR058624">
    <property type="entry name" value="MdtA-like_HH"/>
</dbReference>
<reference evidence="6 7" key="1">
    <citation type="submission" date="2007-03" db="EMBL/GenBank/DDBJ databases">
        <authorList>
            <person name="Stal L."/>
            <person name="Ferriera S."/>
            <person name="Johnson J."/>
            <person name="Kravitz S."/>
            <person name="Beeson K."/>
            <person name="Sutton G."/>
            <person name="Rogers Y.-H."/>
            <person name="Friedman R."/>
            <person name="Frazier M."/>
            <person name="Venter J.C."/>
        </authorList>
    </citation>
    <scope>NUCLEOTIDE SEQUENCE [LARGE SCALE GENOMIC DNA]</scope>
    <source>
        <strain evidence="6 7">CCY0110</strain>
    </source>
</reference>
<feature type="domain" description="Multidrug resistance protein MdtA-like alpha-helical hairpin" evidence="4">
    <location>
        <begin position="199"/>
        <end position="265"/>
    </location>
</feature>
<sequence>MNHQTQNPLSSNIPPSRSQNYRDTEQLLDKNIPSEYQETPKTSNKKEQNTNIKKLWWLLPVFGLLLILGGVTVIRLRDNDQPVTVTETVPLSVRVATANREPLRAWISSEGTIRAVDYQHLTFDVEGDVTYLGNQDGRRLREGDRVTKGQLLARIDDRELTADVTQAQAAITEAQQNKAAAIADVAQARAQVAQARSQVQEAQAQQQNAQAARRLAATSLERYRTLVEEGAIAEIEFDERQNTLEDAQAGVQSAQAVVQSAQQQVEAAQAQVQAAQQQVEAQNSAITTAQARLSQAEVALEGASIYAPFDGIIAYLNISEGEYFSPQIVTSQLGGDYQGILERIPMVIIDPSQYEVFVDLAGPTGEQVEAGQNAVIASETKVNAAASSQQTLISNARARGEVFAVNPAISPGGRAIEARIRLNPSTTETLRHGEQVLTWIAVSENPNAVTVPINAIVRRDRIPYVFVVNEDDGMVEQREVELGITGITQQGIINGVTPGELVVTEGQNRLVDGAAVEVINQGG</sequence>
<evidence type="ECO:0000256" key="3">
    <source>
        <dbReference type="SAM" id="Phobius"/>
    </source>
</evidence>
<dbReference type="Gene3D" id="2.40.50.100">
    <property type="match status" value="2"/>
</dbReference>
<dbReference type="PANTHER" id="PTHR30469:SF15">
    <property type="entry name" value="HLYD FAMILY OF SECRETION PROTEINS"/>
    <property type="match status" value="1"/>
</dbReference>
<name>A3IPG7_9CHRO</name>
<dbReference type="GO" id="GO:1990281">
    <property type="term" value="C:efflux pump complex"/>
    <property type="evidence" value="ECO:0007669"/>
    <property type="project" value="TreeGrafter"/>
</dbReference>
<dbReference type="InterPro" id="IPR058637">
    <property type="entry name" value="YknX-like_C"/>
</dbReference>
<gene>
    <name evidence="6" type="ORF">CY0110_26413</name>
</gene>
<comment type="caution">
    <text evidence="6">The sequence shown here is derived from an EMBL/GenBank/DDBJ whole genome shotgun (WGS) entry which is preliminary data.</text>
</comment>
<dbReference type="PANTHER" id="PTHR30469">
    <property type="entry name" value="MULTIDRUG RESISTANCE PROTEIN MDTA"/>
    <property type="match status" value="1"/>
</dbReference>
<feature type="coiled-coil region" evidence="1">
    <location>
        <begin position="164"/>
        <end position="212"/>
    </location>
</feature>
<protein>
    <submittedName>
        <fullName evidence="6">Membrane-fusion protein component of the RND family transporter</fullName>
    </submittedName>
</protein>
<dbReference type="SUPFAM" id="SSF111369">
    <property type="entry name" value="HlyD-like secretion proteins"/>
    <property type="match status" value="2"/>
</dbReference>
<keyword evidence="3" id="KW-0812">Transmembrane</keyword>
<evidence type="ECO:0000313" key="7">
    <source>
        <dbReference type="Proteomes" id="UP000003781"/>
    </source>
</evidence>
<evidence type="ECO:0000259" key="4">
    <source>
        <dbReference type="Pfam" id="PF25876"/>
    </source>
</evidence>
<feature type="coiled-coil region" evidence="1">
    <location>
        <begin position="244"/>
        <end position="292"/>
    </location>
</feature>
<dbReference type="Gene3D" id="1.10.287.470">
    <property type="entry name" value="Helix hairpin bin"/>
    <property type="match status" value="3"/>
</dbReference>
<dbReference type="OrthoDB" id="9806939at2"/>
<dbReference type="RefSeq" id="WP_008275285.1">
    <property type="nucleotide sequence ID" value="NZ_AAXW01000012.1"/>
</dbReference>
<dbReference type="AlphaFoldDB" id="A3IPG7"/>
<feature type="compositionally biased region" description="Polar residues" evidence="2">
    <location>
        <begin position="1"/>
        <end position="19"/>
    </location>
</feature>
<feature type="transmembrane region" description="Helical" evidence="3">
    <location>
        <begin position="55"/>
        <end position="76"/>
    </location>
</feature>
<evidence type="ECO:0000313" key="6">
    <source>
        <dbReference type="EMBL" id="EAZ91732.1"/>
    </source>
</evidence>